<dbReference type="GO" id="GO:0048046">
    <property type="term" value="C:apoplast"/>
    <property type="evidence" value="ECO:0007669"/>
    <property type="project" value="UniProtKB-SubCell"/>
</dbReference>
<dbReference type="GO" id="GO:0052716">
    <property type="term" value="F:hydroquinone:oxygen oxidoreductase activity"/>
    <property type="evidence" value="ECO:0007669"/>
    <property type="project" value="UniProtKB-EC"/>
</dbReference>
<evidence type="ECO:0000256" key="3">
    <source>
        <dbReference type="ARBA" id="ARBA00010609"/>
    </source>
</evidence>
<dbReference type="PROSITE" id="PS51257">
    <property type="entry name" value="PROKAR_LIPOPROTEIN"/>
    <property type="match status" value="1"/>
</dbReference>
<comment type="subcellular location">
    <subcellularLocation>
        <location evidence="2 13">Secreted</location>
        <location evidence="2 13">Extracellular space</location>
        <location evidence="2 13">Apoplast</location>
    </subcellularLocation>
</comment>
<dbReference type="Pfam" id="PF07732">
    <property type="entry name" value="Cu-oxidase_3"/>
    <property type="match status" value="1"/>
</dbReference>
<evidence type="ECO:0000256" key="7">
    <source>
        <dbReference type="ARBA" id="ARBA00022723"/>
    </source>
</evidence>
<keyword evidence="6 13" id="KW-0964">Secreted</keyword>
<dbReference type="InterPro" id="IPR008972">
    <property type="entry name" value="Cupredoxin"/>
</dbReference>
<comment type="catalytic activity">
    <reaction evidence="1 13">
        <text>4 hydroquinone + O2 = 4 benzosemiquinone + 2 H2O</text>
        <dbReference type="Rhea" id="RHEA:11276"/>
        <dbReference type="ChEBI" id="CHEBI:15377"/>
        <dbReference type="ChEBI" id="CHEBI:15379"/>
        <dbReference type="ChEBI" id="CHEBI:17594"/>
        <dbReference type="ChEBI" id="CHEBI:17977"/>
        <dbReference type="EC" id="1.10.3.2"/>
    </reaction>
</comment>
<dbReference type="PANTHER" id="PTHR11709">
    <property type="entry name" value="MULTI-COPPER OXIDASE"/>
    <property type="match status" value="1"/>
</dbReference>
<dbReference type="Pfam" id="PF07731">
    <property type="entry name" value="Cu-oxidase_2"/>
    <property type="match status" value="1"/>
</dbReference>
<keyword evidence="13" id="KW-0732">Signal</keyword>
<dbReference type="InterPro" id="IPR017761">
    <property type="entry name" value="Laccase"/>
</dbReference>
<dbReference type="Gene3D" id="2.60.40.420">
    <property type="entry name" value="Cupredoxins - blue copper proteins"/>
    <property type="match status" value="3"/>
</dbReference>
<comment type="similarity">
    <text evidence="3 13">Belongs to the multicopper oxidase family.</text>
</comment>
<feature type="chain" id="PRO_5021511263" description="Laccase" evidence="13">
    <location>
        <begin position="25"/>
        <end position="570"/>
    </location>
</feature>
<evidence type="ECO:0000256" key="10">
    <source>
        <dbReference type="ARBA" id="ARBA00023008"/>
    </source>
</evidence>
<dbReference type="InterPro" id="IPR034289">
    <property type="entry name" value="CuRO_3_LCC"/>
</dbReference>
<evidence type="ECO:0000256" key="11">
    <source>
        <dbReference type="ARBA" id="ARBA00023180"/>
    </source>
</evidence>
<evidence type="ECO:0000259" key="15">
    <source>
        <dbReference type="Pfam" id="PF07731"/>
    </source>
</evidence>
<dbReference type="GO" id="GO:0046274">
    <property type="term" value="P:lignin catabolic process"/>
    <property type="evidence" value="ECO:0007669"/>
    <property type="project" value="UniProtKB-KW"/>
</dbReference>
<dbReference type="InterPro" id="IPR033138">
    <property type="entry name" value="Cu_oxidase_CS"/>
</dbReference>
<feature type="domain" description="Plastocyanin-like" evidence="14">
    <location>
        <begin position="159"/>
        <end position="309"/>
    </location>
</feature>
<dbReference type="GeneID" id="130997708"/>
<dbReference type="InterPro" id="IPR002355">
    <property type="entry name" value="Cu_oxidase_Cu_BS"/>
</dbReference>
<dbReference type="AlphaFoldDB" id="A0A4Y5RSQ9"/>
<dbReference type="CDD" id="cd13897">
    <property type="entry name" value="CuRO_3_LCC_plant"/>
    <property type="match status" value="1"/>
</dbReference>
<dbReference type="PROSITE" id="PS00079">
    <property type="entry name" value="MULTICOPPER_OXIDASE1"/>
    <property type="match status" value="1"/>
</dbReference>
<evidence type="ECO:0000256" key="9">
    <source>
        <dbReference type="ARBA" id="ARBA00023002"/>
    </source>
</evidence>
<dbReference type="Pfam" id="PF00394">
    <property type="entry name" value="Cu-oxidase"/>
    <property type="match status" value="1"/>
</dbReference>
<evidence type="ECO:0000256" key="1">
    <source>
        <dbReference type="ARBA" id="ARBA00000349"/>
    </source>
</evidence>
<sequence length="570" mass="62139">MRRSLVFLAWALALLACSSSFASARIVRHTFNVGNLTVNRLCRDQVITAVNGGLPGPAIVARDGDTLVVRVNNISPYNVTIHWHGVFQLMSAWADGPEYITQCPIRPGQSYTYRFNVSRQEGTLLWHAHFKALRATIHGALIIRPARGRTYPFPAPFREIPIVLGEWWNADIMDIEEEAVSLGRPPNVSNAFTINGQPGDLFPCSSNNTVRFTLVQGRTYLLRIINAALNTPLFFKIANHKFTVVAIDASYTDPYDSDVLVLSPGQTIDALMTADQAPARYYMAASAYVVPPLAPYVNISTTAIVSYIGAAASTAAPLMPVMPAANDSDTGHRFLSNLTGLTSSPHWTPVPLEIDERMFVVVGLGLTPCENPSGVCGGPNGLNIAASMNNVSFELPTGLSIMEALVNNVSGIYTTDFPDNPPVTFDYTSPSNAQNPEFLGTVKGTRVKQFKYNATVEMVFQNTAVLSSDDHPMHLHGLNFYVVAQGFGNYNPQTDGANFNLVNPQERNTVVVPAFGWVVIRFRANNPGVWFVHCHIDGHVPWGMANAFIIENGPTPDTTLPPPPADLPQC</sequence>
<feature type="domain" description="Plastocyanin-like" evidence="15">
    <location>
        <begin position="416"/>
        <end position="552"/>
    </location>
</feature>
<organism evidence="17">
    <name type="scientific">Salvia miltiorrhiza</name>
    <name type="common">Chinese sage</name>
    <dbReference type="NCBI Taxonomy" id="226208"/>
    <lineage>
        <taxon>Eukaryota</taxon>
        <taxon>Viridiplantae</taxon>
        <taxon>Streptophyta</taxon>
        <taxon>Embryophyta</taxon>
        <taxon>Tracheophyta</taxon>
        <taxon>Spermatophyta</taxon>
        <taxon>Magnoliopsida</taxon>
        <taxon>eudicotyledons</taxon>
        <taxon>Gunneridae</taxon>
        <taxon>Pentapetalae</taxon>
        <taxon>asterids</taxon>
        <taxon>lamiids</taxon>
        <taxon>Lamiales</taxon>
        <taxon>Lamiaceae</taxon>
        <taxon>Nepetoideae</taxon>
        <taxon>Mentheae</taxon>
        <taxon>Salviinae</taxon>
        <taxon>Salvia</taxon>
        <taxon>Salvia incertae sedis</taxon>
    </lineage>
</organism>
<comment type="cofactor">
    <cofactor evidence="13">
        <name>Cu cation</name>
        <dbReference type="ChEBI" id="CHEBI:23378"/>
    </cofactor>
    <text evidence="13">Binds 4 Cu cations per monomer.</text>
</comment>
<dbReference type="OrthoDB" id="2121828at2759"/>
<evidence type="ECO:0000256" key="12">
    <source>
        <dbReference type="ARBA" id="ARBA00023185"/>
    </source>
</evidence>
<keyword evidence="5 13" id="KW-0052">Apoplast</keyword>
<evidence type="ECO:0000256" key="5">
    <source>
        <dbReference type="ARBA" id="ARBA00022523"/>
    </source>
</evidence>
<dbReference type="InterPro" id="IPR034285">
    <property type="entry name" value="CuRO_2_LCC"/>
</dbReference>
<dbReference type="CDD" id="cd13849">
    <property type="entry name" value="CuRO_1_LCC_plant"/>
    <property type="match status" value="1"/>
</dbReference>
<keyword evidence="10 13" id="KW-0186">Copper</keyword>
<dbReference type="NCBIfam" id="TIGR03389">
    <property type="entry name" value="laccase"/>
    <property type="match status" value="1"/>
</dbReference>
<accession>A0A4Y5RSQ9</accession>
<keyword evidence="7 13" id="KW-0479">Metal-binding</keyword>
<evidence type="ECO:0000259" key="14">
    <source>
        <dbReference type="Pfam" id="PF00394"/>
    </source>
</evidence>
<dbReference type="CDD" id="cd13875">
    <property type="entry name" value="CuRO_2_LCC_plant"/>
    <property type="match status" value="1"/>
</dbReference>
<dbReference type="InterPro" id="IPR011706">
    <property type="entry name" value="Cu-oxidase_C"/>
</dbReference>
<feature type="signal peptide" evidence="13">
    <location>
        <begin position="1"/>
        <end position="24"/>
    </location>
</feature>
<dbReference type="KEGG" id="smil:130997708"/>
<evidence type="ECO:0000313" key="17">
    <source>
        <dbReference type="EMBL" id="QCZ35205.1"/>
    </source>
</evidence>
<dbReference type="PROSITE" id="PS00080">
    <property type="entry name" value="MULTICOPPER_OXIDASE2"/>
    <property type="match status" value="1"/>
</dbReference>
<evidence type="ECO:0000256" key="13">
    <source>
        <dbReference type="RuleBase" id="RU361119"/>
    </source>
</evidence>
<evidence type="ECO:0000256" key="6">
    <source>
        <dbReference type="ARBA" id="ARBA00022525"/>
    </source>
</evidence>
<dbReference type="RefSeq" id="XP_057779090.1">
    <property type="nucleotide sequence ID" value="XM_057923107.1"/>
</dbReference>
<dbReference type="EMBL" id="MK183078">
    <property type="protein sequence ID" value="QCZ35205.1"/>
    <property type="molecule type" value="mRNA"/>
</dbReference>
<proteinExistence type="evidence at transcript level"/>
<comment type="function">
    <text evidence="13">Lignin degradation and detoxification of lignin-derived products.</text>
</comment>
<evidence type="ECO:0000256" key="2">
    <source>
        <dbReference type="ARBA" id="ARBA00004271"/>
    </source>
</evidence>
<dbReference type="GO" id="GO:0005507">
    <property type="term" value="F:copper ion binding"/>
    <property type="evidence" value="ECO:0007669"/>
    <property type="project" value="InterPro"/>
</dbReference>
<dbReference type="EC" id="1.10.3.2" evidence="4 13"/>
<keyword evidence="8 13" id="KW-0677">Repeat</keyword>
<dbReference type="InterPro" id="IPR045087">
    <property type="entry name" value="Cu-oxidase_fam"/>
</dbReference>
<evidence type="ECO:0000256" key="8">
    <source>
        <dbReference type="ARBA" id="ARBA00022737"/>
    </source>
</evidence>
<keyword evidence="12 13" id="KW-0439">Lignin degradation</keyword>
<dbReference type="SUPFAM" id="SSF49503">
    <property type="entry name" value="Cupredoxins"/>
    <property type="match status" value="3"/>
</dbReference>
<evidence type="ECO:0000256" key="4">
    <source>
        <dbReference type="ARBA" id="ARBA00012297"/>
    </source>
</evidence>
<dbReference type="PANTHER" id="PTHR11709:SF9">
    <property type="entry name" value="LACCASE-7"/>
    <property type="match status" value="1"/>
</dbReference>
<name>A0A4Y5RSQ9_SALMI</name>
<feature type="domain" description="Plastocyanin-like" evidence="16">
    <location>
        <begin position="33"/>
        <end position="146"/>
    </location>
</feature>
<dbReference type="InterPro" id="IPR001117">
    <property type="entry name" value="Cu-oxidase_2nd"/>
</dbReference>
<dbReference type="InterPro" id="IPR034288">
    <property type="entry name" value="CuRO_1_LCC"/>
</dbReference>
<protein>
    <recommendedName>
        <fullName evidence="4 13">Laccase</fullName>
        <ecNumber evidence="4 13">1.10.3.2</ecNumber>
    </recommendedName>
    <alternativeName>
        <fullName evidence="13">Benzenediol:oxygen oxidoreductase</fullName>
    </alternativeName>
    <alternativeName>
        <fullName evidence="13">Diphenol oxidase</fullName>
    </alternativeName>
    <alternativeName>
        <fullName evidence="13">Urishiol oxidase</fullName>
    </alternativeName>
</protein>
<reference evidence="17" key="1">
    <citation type="submission" date="2018-11" db="EMBL/GenBank/DDBJ databases">
        <authorList>
            <person name="Du T."/>
            <person name="Cao X."/>
        </authorList>
    </citation>
    <scope>NUCLEOTIDE SEQUENCE</scope>
</reference>
<dbReference type="InterPro" id="IPR011707">
    <property type="entry name" value="Cu-oxidase-like_N"/>
</dbReference>
<keyword evidence="11" id="KW-0325">Glycoprotein</keyword>
<keyword evidence="9 13" id="KW-0560">Oxidoreductase</keyword>
<evidence type="ECO:0000259" key="16">
    <source>
        <dbReference type="Pfam" id="PF07732"/>
    </source>
</evidence>